<reference evidence="2" key="1">
    <citation type="submission" date="2018-02" db="EMBL/GenBank/DDBJ databases">
        <title>Genome sequence of Desulfocucumis palustris strain NAW-5.</title>
        <authorList>
            <person name="Watanabe M."/>
            <person name="Kojima H."/>
            <person name="Fukui M."/>
        </authorList>
    </citation>
    <scope>NUCLEOTIDE SEQUENCE [LARGE SCALE GENOMIC DNA]</scope>
    <source>
        <strain evidence="2">NAW-5</strain>
    </source>
</reference>
<dbReference type="AlphaFoldDB" id="A0A2L2XLZ9"/>
<proteinExistence type="predicted"/>
<dbReference type="EMBL" id="BFAV01000159">
    <property type="protein sequence ID" value="GBF35336.1"/>
    <property type="molecule type" value="Genomic_DNA"/>
</dbReference>
<dbReference type="InterPro" id="IPR013783">
    <property type="entry name" value="Ig-like_fold"/>
</dbReference>
<dbReference type="RefSeq" id="WP_104373420.1">
    <property type="nucleotide sequence ID" value="NZ_BFAV01000159.1"/>
</dbReference>
<accession>A0A2L2XLZ9</accession>
<comment type="caution">
    <text evidence="1">The sequence shown here is derived from an EMBL/GenBank/DDBJ whole genome shotgun (WGS) entry which is preliminary data.</text>
</comment>
<dbReference type="OrthoDB" id="9878163at2"/>
<dbReference type="Gene3D" id="2.60.40.10">
    <property type="entry name" value="Immunoglobulins"/>
    <property type="match status" value="2"/>
</dbReference>
<evidence type="ECO:0000313" key="2">
    <source>
        <dbReference type="Proteomes" id="UP000239549"/>
    </source>
</evidence>
<dbReference type="Pfam" id="PF13753">
    <property type="entry name" value="SWM_repeat"/>
    <property type="match status" value="1"/>
</dbReference>
<gene>
    <name evidence="1" type="ORF">DCCM_4459</name>
</gene>
<name>A0A2L2XLZ9_9FIRM</name>
<organism evidence="1 2">
    <name type="scientific">Desulfocucumis palustris</name>
    <dbReference type="NCBI Taxonomy" id="1898651"/>
    <lineage>
        <taxon>Bacteria</taxon>
        <taxon>Bacillati</taxon>
        <taxon>Bacillota</taxon>
        <taxon>Clostridia</taxon>
        <taxon>Eubacteriales</taxon>
        <taxon>Desulfocucumaceae</taxon>
        <taxon>Desulfocucumis</taxon>
    </lineage>
</organism>
<dbReference type="InterPro" id="IPR008964">
    <property type="entry name" value="Invasin/intimin_cell_adhesion"/>
</dbReference>
<evidence type="ECO:0000313" key="1">
    <source>
        <dbReference type="EMBL" id="GBF35336.1"/>
    </source>
</evidence>
<keyword evidence="2" id="KW-1185">Reference proteome</keyword>
<dbReference type="SUPFAM" id="SSF49373">
    <property type="entry name" value="Invasin/intimin cell-adhesion fragments"/>
    <property type="match status" value="1"/>
</dbReference>
<dbReference type="InterPro" id="IPR028059">
    <property type="entry name" value="SWM_rpt"/>
</dbReference>
<dbReference type="Gene3D" id="2.60.40.1080">
    <property type="match status" value="1"/>
</dbReference>
<protein>
    <submittedName>
        <fullName evidence="1">Fibronectin type III domain protein</fullName>
    </submittedName>
</protein>
<dbReference type="Proteomes" id="UP000239549">
    <property type="component" value="Unassembled WGS sequence"/>
</dbReference>
<sequence length="1011" mass="100236">MAKKPRNPWCIRYANIGYYHRNTVCLSANPAAVTVEANQTENVALTAEKDGEVVEGVDYDVTSADETVATATEADGVITVTGVREGSTELTVTAAKEGEEFAAIAPIAVTVTEGTIATVEITGAASVPVGTSVDLTAVAKDAGGNVIADAGAVTWAITSDNADNAVLTQSGKFIATVAGSYTVTATIGAVVGTATIQVSGIAAGVTFTASKTSVVANATDTADITVSVVDTNGNVVTNFNGTAAPQRTPVAGAQAVAVPATVTITNGVGTFTATSFAAGSIGTDSLSITVGTLVSTNGQPIATSLNYGNVQVSSVARTATALTLSGPAYVSANGNTQATLNVGYADQNGAAMNAPAAQYVTYTLTGPASFQQGGAPVTTQSVFVPAAGGTVNIFAIMGQTGAITLTASAAGLTTATAQIQSVINTAATDITVTSETATLTAVCNADNAGTNLPAGTAFNRITIQLVDTNGLPVAGTDALNISDNTTAASSLYYWTVNANGQPGVYLGTTPQVSALVGGRLQLAVLNTAVAATSPTITVRDTVLNVAKTTTYSYVTSSASTATWVGQAIQTAMAGQSVTLTLQLQDIAGNDLQIANRNVPVYFLANAANATIAGSSAWTVLNPYNVTTNAQGQATVTVAVPAASAGSAFTLTSALTGGVPAVVTVTAVNASAYATGLVLANTAVAAGSIPNPTTEVITWPNGNMTAGQNLAAFVGSAINVLPVNAIGQVANATDVIRVTSSNENVLDIAGVTNGFVEGPFAVGPVPAITAVNSGTATLTFTNVTNPAVPAVTKTITVVPATAPAAVLGMNPDGTTNRVYNFTTAGVVGPFTLQAVDGGNNLVAATVPITLTAVQVDNILGTPGTPGIRTSAAGSNVTSVTIPQGQASVQIWVDGITLPSATAATAAVALNTLAPEIVSAAINGDTLVVTMNNPVTGTATAAAFDVVIDAAPAVNPTGDGVISGNTITLTLAAPVTNANVVTLAYTTDSFLTTGYQAPLATTIAPIAVTNNTP</sequence>